<dbReference type="PROSITE" id="PS00027">
    <property type="entry name" value="HOMEOBOX_1"/>
    <property type="match status" value="1"/>
</dbReference>
<sequence>MKLYFYLQLLFPAHSLNYPFDPMDPSAVEFRAFYPYTPNEVKHRKRTTSAQLKVLESVSKRDTKPNAALRNELAVQLNMTARGVQVWFQNWRAKEKIKTSTTASADKGREAKKQEQKKKQQQLYVQGKDKTVSPSDHNQKADGYYHAPKTPCKRALLVGLRPGDRKKPSFKTVVMPWIEPYNYLPLSSERKEEDNTGCMPLRIIRGVRDGLFDDDAPREHLQQSELTTALLVPSRPYIQANPRDQSCRGQANRRDKANRRDLEEPSRIAILANVPISVRPTGSLNGSSSFFSNAHGFEATHPTFNNAQTINVTINNFNGHTILRPEDPTYRDLELKLAQTKEQLTQLKIENLQLRNTNLELRLSQLEQLRQRIPPEPPPPPDSLSRYLYTFLDTCNGT</sequence>
<feature type="DNA-binding region" description="Homeobox" evidence="6">
    <location>
        <begin position="40"/>
        <end position="99"/>
    </location>
</feature>
<evidence type="ECO:0000256" key="7">
    <source>
        <dbReference type="RuleBase" id="RU000682"/>
    </source>
</evidence>
<comment type="subcellular location">
    <subcellularLocation>
        <location evidence="1 6 7">Nucleus</location>
    </subcellularLocation>
</comment>
<dbReference type="PANTHER" id="PTHR45793:SF5">
    <property type="entry name" value="HOMEOTIC PROTEIN OCELLILESS"/>
    <property type="match status" value="1"/>
</dbReference>
<evidence type="ECO:0000256" key="4">
    <source>
        <dbReference type="ARBA" id="ARBA00023155"/>
    </source>
</evidence>
<keyword evidence="3 6" id="KW-0238">DNA-binding</keyword>
<reference evidence="11 12" key="1">
    <citation type="journal article" date="2020" name="ISME J.">
        <title>Uncovering the hidden diversity of litter-decomposition mechanisms in mushroom-forming fungi.</title>
        <authorList>
            <person name="Floudas D."/>
            <person name="Bentzer J."/>
            <person name="Ahren D."/>
            <person name="Johansson T."/>
            <person name="Persson P."/>
            <person name="Tunlid A."/>
        </authorList>
    </citation>
    <scope>NUCLEOTIDE SEQUENCE [LARGE SCALE GENOMIC DNA]</scope>
    <source>
        <strain evidence="11 12">CBS 291.85</strain>
    </source>
</reference>
<keyword evidence="8" id="KW-0175">Coiled coil</keyword>
<evidence type="ECO:0000256" key="6">
    <source>
        <dbReference type="PROSITE-ProRule" id="PRU00108"/>
    </source>
</evidence>
<comment type="caution">
    <text evidence="11">The sequence shown here is derived from an EMBL/GenBank/DDBJ whole genome shotgun (WGS) entry which is preliminary data.</text>
</comment>
<evidence type="ECO:0000256" key="5">
    <source>
        <dbReference type="ARBA" id="ARBA00023242"/>
    </source>
</evidence>
<dbReference type="GO" id="GO:0000978">
    <property type="term" value="F:RNA polymerase II cis-regulatory region sequence-specific DNA binding"/>
    <property type="evidence" value="ECO:0007669"/>
    <property type="project" value="TreeGrafter"/>
</dbReference>
<dbReference type="CDD" id="cd00086">
    <property type="entry name" value="homeodomain"/>
    <property type="match status" value="1"/>
</dbReference>
<keyword evidence="5 6" id="KW-0539">Nucleus</keyword>
<organism evidence="11 12">
    <name type="scientific">Tetrapyrgos nigripes</name>
    <dbReference type="NCBI Taxonomy" id="182062"/>
    <lineage>
        <taxon>Eukaryota</taxon>
        <taxon>Fungi</taxon>
        <taxon>Dikarya</taxon>
        <taxon>Basidiomycota</taxon>
        <taxon>Agaricomycotina</taxon>
        <taxon>Agaricomycetes</taxon>
        <taxon>Agaricomycetidae</taxon>
        <taxon>Agaricales</taxon>
        <taxon>Marasmiineae</taxon>
        <taxon>Marasmiaceae</taxon>
        <taxon>Tetrapyrgos</taxon>
    </lineage>
</organism>
<name>A0A8H5CG50_9AGAR</name>
<feature type="coiled-coil region" evidence="8">
    <location>
        <begin position="330"/>
        <end position="369"/>
    </location>
</feature>
<evidence type="ECO:0000256" key="9">
    <source>
        <dbReference type="SAM" id="MobiDB-lite"/>
    </source>
</evidence>
<dbReference type="InterPro" id="IPR001356">
    <property type="entry name" value="HD"/>
</dbReference>
<protein>
    <recommendedName>
        <fullName evidence="10">Homeobox domain-containing protein</fullName>
    </recommendedName>
</protein>
<keyword evidence="4 6" id="KW-0371">Homeobox</keyword>
<feature type="region of interest" description="Disordered" evidence="9">
    <location>
        <begin position="98"/>
        <end position="146"/>
    </location>
</feature>
<dbReference type="InterPro" id="IPR017970">
    <property type="entry name" value="Homeobox_CS"/>
</dbReference>
<dbReference type="PANTHER" id="PTHR45793">
    <property type="entry name" value="HOMEOBOX PROTEIN"/>
    <property type="match status" value="1"/>
</dbReference>
<proteinExistence type="predicted"/>
<gene>
    <name evidence="11" type="ORF">D9758_015030</name>
</gene>
<dbReference type="SMART" id="SM00389">
    <property type="entry name" value="HOX"/>
    <property type="match status" value="1"/>
</dbReference>
<keyword evidence="2" id="KW-0217">Developmental protein</keyword>
<dbReference type="GO" id="GO:0000981">
    <property type="term" value="F:DNA-binding transcription factor activity, RNA polymerase II-specific"/>
    <property type="evidence" value="ECO:0007669"/>
    <property type="project" value="InterPro"/>
</dbReference>
<evidence type="ECO:0000256" key="3">
    <source>
        <dbReference type="ARBA" id="ARBA00023125"/>
    </source>
</evidence>
<dbReference type="Pfam" id="PF00046">
    <property type="entry name" value="Homeodomain"/>
    <property type="match status" value="1"/>
</dbReference>
<feature type="compositionally biased region" description="Basic and acidic residues" evidence="9">
    <location>
        <begin position="106"/>
        <end position="118"/>
    </location>
</feature>
<accession>A0A8H5CG50</accession>
<evidence type="ECO:0000259" key="10">
    <source>
        <dbReference type="PROSITE" id="PS50071"/>
    </source>
</evidence>
<feature type="compositionally biased region" description="Basic and acidic residues" evidence="9">
    <location>
        <begin position="252"/>
        <end position="263"/>
    </location>
</feature>
<evidence type="ECO:0000256" key="2">
    <source>
        <dbReference type="ARBA" id="ARBA00022473"/>
    </source>
</evidence>
<evidence type="ECO:0000313" key="11">
    <source>
        <dbReference type="EMBL" id="KAF5339937.1"/>
    </source>
</evidence>
<keyword evidence="12" id="KW-1185">Reference proteome</keyword>
<dbReference type="InterPro" id="IPR009057">
    <property type="entry name" value="Homeodomain-like_sf"/>
</dbReference>
<evidence type="ECO:0000256" key="8">
    <source>
        <dbReference type="SAM" id="Coils"/>
    </source>
</evidence>
<dbReference type="SUPFAM" id="SSF46689">
    <property type="entry name" value="Homeodomain-like"/>
    <property type="match status" value="1"/>
</dbReference>
<dbReference type="AlphaFoldDB" id="A0A8H5CG50"/>
<feature type="domain" description="Homeobox" evidence="10">
    <location>
        <begin position="38"/>
        <end position="98"/>
    </location>
</feature>
<dbReference type="OrthoDB" id="6159439at2759"/>
<dbReference type="PROSITE" id="PS50071">
    <property type="entry name" value="HOMEOBOX_2"/>
    <property type="match status" value="1"/>
</dbReference>
<feature type="region of interest" description="Disordered" evidence="9">
    <location>
        <begin position="239"/>
        <end position="263"/>
    </location>
</feature>
<dbReference type="Proteomes" id="UP000559256">
    <property type="component" value="Unassembled WGS sequence"/>
</dbReference>
<evidence type="ECO:0000256" key="1">
    <source>
        <dbReference type="ARBA" id="ARBA00004123"/>
    </source>
</evidence>
<evidence type="ECO:0000313" key="12">
    <source>
        <dbReference type="Proteomes" id="UP000559256"/>
    </source>
</evidence>
<dbReference type="Gene3D" id="1.10.10.60">
    <property type="entry name" value="Homeodomain-like"/>
    <property type="match status" value="1"/>
</dbReference>
<dbReference type="GO" id="GO:0005634">
    <property type="term" value="C:nucleus"/>
    <property type="evidence" value="ECO:0007669"/>
    <property type="project" value="UniProtKB-SubCell"/>
</dbReference>
<dbReference type="EMBL" id="JAACJM010000181">
    <property type="protein sequence ID" value="KAF5339937.1"/>
    <property type="molecule type" value="Genomic_DNA"/>
</dbReference>